<sequence>GIFVFVLASILIAIFSHRLQRNLDPIAQKLQHIKAGWLIVCSLIALVSIPPLFGHEFLAAVSGFVYGMSNGFLMVMISSIVGESFVYFGFRYFFKGQLDRFRERHKENYGVFVGVVEDGGLLMLFLIRMSIIPPHFSTPLFSSLETITWARWMMANALASPVKFFPPVYVGVLLRDKAHNSIMGNIAFVLSTLITVGTMWFIVRAYRAKRQSMEDA</sequence>
<name>A0A1Y2FAK5_PROLT</name>
<gene>
    <name evidence="12" type="ORF">BCR37DRAFT_330867</name>
</gene>
<evidence type="ECO:0000313" key="13">
    <source>
        <dbReference type="Proteomes" id="UP000193685"/>
    </source>
</evidence>
<evidence type="ECO:0000256" key="1">
    <source>
        <dbReference type="ARBA" id="ARBA00002978"/>
    </source>
</evidence>
<dbReference type="OMA" id="FWHFVVA"/>
<dbReference type="Proteomes" id="UP000193685">
    <property type="component" value="Unassembled WGS sequence"/>
</dbReference>
<evidence type="ECO:0000256" key="4">
    <source>
        <dbReference type="ARBA" id="ARBA00013533"/>
    </source>
</evidence>
<dbReference type="Pfam" id="PF09335">
    <property type="entry name" value="VTT_dom"/>
    <property type="match status" value="1"/>
</dbReference>
<dbReference type="InterPro" id="IPR051076">
    <property type="entry name" value="Golgi_membrane_TVP38/TMEM64"/>
</dbReference>
<organism evidence="12 13">
    <name type="scientific">Protomyces lactucae-debilis</name>
    <dbReference type="NCBI Taxonomy" id="2754530"/>
    <lineage>
        <taxon>Eukaryota</taxon>
        <taxon>Fungi</taxon>
        <taxon>Dikarya</taxon>
        <taxon>Ascomycota</taxon>
        <taxon>Taphrinomycotina</taxon>
        <taxon>Taphrinomycetes</taxon>
        <taxon>Taphrinales</taxon>
        <taxon>Protomycetaceae</taxon>
        <taxon>Protomyces</taxon>
    </lineage>
</organism>
<dbReference type="OrthoDB" id="166803at2759"/>
<accession>A0A1Y2FAK5</accession>
<reference evidence="12 13" key="1">
    <citation type="submission" date="2016-07" db="EMBL/GenBank/DDBJ databases">
        <title>Pervasive Adenine N6-methylation of Active Genes in Fungi.</title>
        <authorList>
            <consortium name="DOE Joint Genome Institute"/>
            <person name="Mondo S.J."/>
            <person name="Dannebaum R.O."/>
            <person name="Kuo R.C."/>
            <person name="Labutti K."/>
            <person name="Haridas S."/>
            <person name="Kuo A."/>
            <person name="Salamov A."/>
            <person name="Ahrendt S.R."/>
            <person name="Lipzen A."/>
            <person name="Sullivan W."/>
            <person name="Andreopoulos W.B."/>
            <person name="Clum A."/>
            <person name="Lindquist E."/>
            <person name="Daum C."/>
            <person name="Ramamoorthy G.K."/>
            <person name="Gryganskyi A."/>
            <person name="Culley D."/>
            <person name="Magnuson J.K."/>
            <person name="James T.Y."/>
            <person name="O'Malley M.A."/>
            <person name="Stajich J.E."/>
            <person name="Spatafora J.W."/>
            <person name="Visel A."/>
            <person name="Grigoriev I.V."/>
        </authorList>
    </citation>
    <scope>NUCLEOTIDE SEQUENCE [LARGE SCALE GENOMIC DNA]</scope>
    <source>
        <strain evidence="12 13">12-1054</strain>
    </source>
</reference>
<evidence type="ECO:0000256" key="3">
    <source>
        <dbReference type="ARBA" id="ARBA00008640"/>
    </source>
</evidence>
<feature type="non-terminal residue" evidence="12">
    <location>
        <position position="216"/>
    </location>
</feature>
<feature type="transmembrane region" description="Helical" evidence="10">
    <location>
        <begin position="182"/>
        <end position="203"/>
    </location>
</feature>
<evidence type="ECO:0000256" key="7">
    <source>
        <dbReference type="ARBA" id="ARBA00022989"/>
    </source>
</evidence>
<evidence type="ECO:0000256" key="5">
    <source>
        <dbReference type="ARBA" id="ARBA00020673"/>
    </source>
</evidence>
<comment type="similarity">
    <text evidence="3">Belongs to the TVP38/TMEM64 family.</text>
</comment>
<dbReference type="STRING" id="56484.A0A1Y2FAK5"/>
<protein>
    <recommendedName>
        <fullName evidence="4">Golgi apparatus membrane protein TVP38</fullName>
    </recommendedName>
    <alternativeName>
        <fullName evidence="5">Golgi apparatus membrane protein tvp38</fullName>
    </alternativeName>
</protein>
<feature type="domain" description="VTT" evidence="11">
    <location>
        <begin position="55"/>
        <end position="172"/>
    </location>
</feature>
<dbReference type="PANTHER" id="PTHR47549:SF2">
    <property type="entry name" value="GOLGI APPARATUS MEMBRANE PROTEIN TVP38"/>
    <property type="match status" value="1"/>
</dbReference>
<feature type="transmembrane region" description="Helical" evidence="10">
    <location>
        <begin position="109"/>
        <end position="131"/>
    </location>
</feature>
<keyword evidence="8" id="KW-0333">Golgi apparatus</keyword>
<evidence type="ECO:0000256" key="6">
    <source>
        <dbReference type="ARBA" id="ARBA00022692"/>
    </source>
</evidence>
<comment type="caution">
    <text evidence="12">The sequence shown here is derived from an EMBL/GenBank/DDBJ whole genome shotgun (WGS) entry which is preliminary data.</text>
</comment>
<feature type="transmembrane region" description="Helical" evidence="10">
    <location>
        <begin position="65"/>
        <end position="88"/>
    </location>
</feature>
<evidence type="ECO:0000259" key="11">
    <source>
        <dbReference type="Pfam" id="PF09335"/>
    </source>
</evidence>
<proteinExistence type="inferred from homology"/>
<keyword evidence="7 10" id="KW-1133">Transmembrane helix</keyword>
<keyword evidence="13" id="KW-1185">Reference proteome</keyword>
<dbReference type="GeneID" id="63783594"/>
<evidence type="ECO:0000256" key="8">
    <source>
        <dbReference type="ARBA" id="ARBA00023034"/>
    </source>
</evidence>
<keyword evidence="9 10" id="KW-0472">Membrane</keyword>
<dbReference type="InterPro" id="IPR032816">
    <property type="entry name" value="VTT_dom"/>
</dbReference>
<feature type="transmembrane region" description="Helical" evidence="10">
    <location>
        <begin position="35"/>
        <end position="53"/>
    </location>
</feature>
<dbReference type="PANTHER" id="PTHR47549">
    <property type="entry name" value="GOLGI APPARATUS MEMBRANE PROTEIN TVP38-RELATED"/>
    <property type="match status" value="1"/>
</dbReference>
<dbReference type="AlphaFoldDB" id="A0A1Y2FAK5"/>
<keyword evidence="6 10" id="KW-0812">Transmembrane</keyword>
<evidence type="ECO:0000256" key="10">
    <source>
        <dbReference type="SAM" id="Phobius"/>
    </source>
</evidence>
<comment type="function">
    <text evidence="1">Golgi membrane protein involved in vesicular trafficking and spindle migration.</text>
</comment>
<evidence type="ECO:0000256" key="9">
    <source>
        <dbReference type="ARBA" id="ARBA00023136"/>
    </source>
</evidence>
<dbReference type="GO" id="GO:0000139">
    <property type="term" value="C:Golgi membrane"/>
    <property type="evidence" value="ECO:0007669"/>
    <property type="project" value="UniProtKB-SubCell"/>
</dbReference>
<dbReference type="RefSeq" id="XP_040724597.1">
    <property type="nucleotide sequence ID" value="XM_040866995.1"/>
</dbReference>
<comment type="subcellular location">
    <subcellularLocation>
        <location evidence="2">Golgi apparatus membrane</location>
        <topology evidence="2">Multi-pass membrane protein</topology>
    </subcellularLocation>
</comment>
<dbReference type="EMBL" id="MCFI01000012">
    <property type="protein sequence ID" value="ORY80952.1"/>
    <property type="molecule type" value="Genomic_DNA"/>
</dbReference>
<evidence type="ECO:0000313" key="12">
    <source>
        <dbReference type="EMBL" id="ORY80952.1"/>
    </source>
</evidence>
<feature type="non-terminal residue" evidence="12">
    <location>
        <position position="1"/>
    </location>
</feature>
<evidence type="ECO:0000256" key="2">
    <source>
        <dbReference type="ARBA" id="ARBA00004653"/>
    </source>
</evidence>